<dbReference type="KEGG" id="panm:D3795_02150"/>
<evidence type="ECO:0000256" key="1">
    <source>
        <dbReference type="ARBA" id="ARBA00001709"/>
    </source>
</evidence>
<evidence type="ECO:0000313" key="5">
    <source>
        <dbReference type="EMBL" id="QGT95042.1"/>
    </source>
</evidence>
<dbReference type="Proteomes" id="UP000427820">
    <property type="component" value="Chromosome"/>
</dbReference>
<dbReference type="EMBL" id="CP032551">
    <property type="protein sequence ID" value="QGT95042.1"/>
    <property type="molecule type" value="Genomic_DNA"/>
</dbReference>
<dbReference type="NCBIfam" id="NF004127">
    <property type="entry name" value="PRK05617.1"/>
    <property type="match status" value="1"/>
</dbReference>
<evidence type="ECO:0000259" key="4">
    <source>
        <dbReference type="Pfam" id="PF16113"/>
    </source>
</evidence>
<dbReference type="InterPro" id="IPR029045">
    <property type="entry name" value="ClpP/crotonase-like_dom_sf"/>
</dbReference>
<dbReference type="GO" id="GO:0003860">
    <property type="term" value="F:3-hydroxyisobutyryl-CoA hydrolase activity"/>
    <property type="evidence" value="ECO:0007669"/>
    <property type="project" value="UniProtKB-EC"/>
</dbReference>
<proteinExistence type="predicted"/>
<protein>
    <recommendedName>
        <fullName evidence="2">3-hydroxyisobutyryl-CoA hydrolase</fullName>
        <ecNumber evidence="2">3.1.2.4</ecNumber>
    </recommendedName>
</protein>
<dbReference type="SUPFAM" id="SSF52096">
    <property type="entry name" value="ClpP/crotonase"/>
    <property type="match status" value="1"/>
</dbReference>
<gene>
    <name evidence="5" type="ORF">D3795_02150</name>
</gene>
<dbReference type="InterPro" id="IPR045004">
    <property type="entry name" value="ECH_dom"/>
</dbReference>
<reference evidence="5 6" key="1">
    <citation type="submission" date="2018-09" db="EMBL/GenBank/DDBJ databases">
        <title>Whole genome sequencing of Idiomarina andamanensis W-5T (LMG 29773T= JCM 31645T).</title>
        <authorList>
            <person name="Das S.K."/>
        </authorList>
    </citation>
    <scope>NUCLEOTIDE SEQUENCE [LARGE SCALE GENOMIC DNA]</scope>
    <source>
        <strain evidence="5 6">W-5T</strain>
    </source>
</reference>
<dbReference type="InterPro" id="IPR032259">
    <property type="entry name" value="HIBYL-CoA-H"/>
</dbReference>
<dbReference type="RefSeq" id="WP_156265947.1">
    <property type="nucleotide sequence ID" value="NZ_CP032551.1"/>
</dbReference>
<dbReference type="PANTHER" id="PTHR43176">
    <property type="entry name" value="3-HYDROXYISOBUTYRYL-COA HYDROLASE-RELATED"/>
    <property type="match status" value="1"/>
</dbReference>
<keyword evidence="6" id="KW-1185">Reference proteome</keyword>
<dbReference type="GO" id="GO:0006574">
    <property type="term" value="P:L-valine catabolic process"/>
    <property type="evidence" value="ECO:0007669"/>
    <property type="project" value="TreeGrafter"/>
</dbReference>
<dbReference type="PANTHER" id="PTHR43176:SF3">
    <property type="entry name" value="3-HYDROXYISOBUTYRYL-COA HYDROLASE, MITOCHONDRIAL"/>
    <property type="match status" value="1"/>
</dbReference>
<dbReference type="Gene3D" id="3.90.226.10">
    <property type="entry name" value="2-enoyl-CoA Hydratase, Chain A, domain 1"/>
    <property type="match status" value="1"/>
</dbReference>
<feature type="domain" description="Enoyl-CoA hydratase/isomerase" evidence="4">
    <location>
        <begin position="18"/>
        <end position="358"/>
    </location>
</feature>
<evidence type="ECO:0000256" key="3">
    <source>
        <dbReference type="ARBA" id="ARBA00022801"/>
    </source>
</evidence>
<dbReference type="EC" id="3.1.2.4" evidence="2"/>
<evidence type="ECO:0000313" key="6">
    <source>
        <dbReference type="Proteomes" id="UP000427820"/>
    </source>
</evidence>
<comment type="catalytic activity">
    <reaction evidence="1">
        <text>3-hydroxy-2-methylpropanoyl-CoA + H2O = 3-hydroxy-2-methylpropanoate + CoA + H(+)</text>
        <dbReference type="Rhea" id="RHEA:20888"/>
        <dbReference type="ChEBI" id="CHEBI:11805"/>
        <dbReference type="ChEBI" id="CHEBI:15377"/>
        <dbReference type="ChEBI" id="CHEBI:15378"/>
        <dbReference type="ChEBI" id="CHEBI:57287"/>
        <dbReference type="ChEBI" id="CHEBI:57340"/>
        <dbReference type="EC" id="3.1.2.4"/>
    </reaction>
</comment>
<sequence>MDPVVLFDELEASNGKRIGIITLNSEKSLNALSLPMIQLLQPQLQQWANDDAIACVFMQGAGEKAFCAGGDIVAMYKAMQAKPGVLVDEVADFFSQEYRLDYAIHTFPKPLVLWGHGIVMGGGMGLMNGASHRIVTERSLLAMPEVTIGLYPDVGATHFLNQMPEGCGLFLGLTGAHMNATDALYLKLADHFVASTSKDDVLAGLKDVKWGDTAALNHQKVTDVLNGIGMRDSNQRPAGQVEAHQQLIKKLTQGADIEAVVNAIVNDTTDDKWLARARQTLAAGCPMTAHIVWNQLQHGADLSLADCFRLELTLSVQCAMRGDFAEGIRALLIDKDKQPKWQHGSVGEVSAEEVDGFFTSPWAAADHPLATLGK</sequence>
<name>A0AA92ILQ6_9GAMM</name>
<evidence type="ECO:0000256" key="2">
    <source>
        <dbReference type="ARBA" id="ARBA00011915"/>
    </source>
</evidence>
<dbReference type="CDD" id="cd06558">
    <property type="entry name" value="crotonase-like"/>
    <property type="match status" value="1"/>
</dbReference>
<keyword evidence="3" id="KW-0378">Hydrolase</keyword>
<organism evidence="5 6">
    <name type="scientific">Pseudidiomarina andamanensis</name>
    <dbReference type="NCBI Taxonomy" id="1940690"/>
    <lineage>
        <taxon>Bacteria</taxon>
        <taxon>Pseudomonadati</taxon>
        <taxon>Pseudomonadota</taxon>
        <taxon>Gammaproteobacteria</taxon>
        <taxon>Alteromonadales</taxon>
        <taxon>Idiomarinaceae</taxon>
        <taxon>Pseudidiomarina</taxon>
    </lineage>
</organism>
<dbReference type="Pfam" id="PF16113">
    <property type="entry name" value="ECH_2"/>
    <property type="match status" value="1"/>
</dbReference>
<accession>A0AA92ILQ6</accession>
<dbReference type="GO" id="GO:0005829">
    <property type="term" value="C:cytosol"/>
    <property type="evidence" value="ECO:0007669"/>
    <property type="project" value="TreeGrafter"/>
</dbReference>
<dbReference type="AlphaFoldDB" id="A0AA92ILQ6"/>